<proteinExistence type="predicted"/>
<evidence type="ECO:0000256" key="1">
    <source>
        <dbReference type="ARBA" id="ARBA00004141"/>
    </source>
</evidence>
<dbReference type="InterPro" id="IPR006634">
    <property type="entry name" value="TLC-dom"/>
</dbReference>
<evidence type="ECO:0000259" key="7">
    <source>
        <dbReference type="PROSITE" id="PS50922"/>
    </source>
</evidence>
<feature type="domain" description="TLC" evidence="7">
    <location>
        <begin position="47"/>
        <end position="247"/>
    </location>
</feature>
<evidence type="ECO:0000313" key="9">
    <source>
        <dbReference type="Proteomes" id="UP000288216"/>
    </source>
</evidence>
<evidence type="ECO:0000256" key="4">
    <source>
        <dbReference type="ARBA" id="ARBA00023136"/>
    </source>
</evidence>
<dbReference type="PANTHER" id="PTHR31898:SF1">
    <property type="entry name" value="TLC DOMAIN-CONTAINING PROTEIN 5"/>
    <property type="match status" value="1"/>
</dbReference>
<dbReference type="PANTHER" id="PTHR31898">
    <property type="entry name" value="TRANSMEMBRANE PROTEIN 136"/>
    <property type="match status" value="1"/>
</dbReference>
<protein>
    <recommendedName>
        <fullName evidence="7">TLC domain-containing protein</fullName>
    </recommendedName>
</protein>
<gene>
    <name evidence="8" type="ORF">scyTo_0016923</name>
</gene>
<dbReference type="EMBL" id="BFAA01010604">
    <property type="protein sequence ID" value="GCB79190.1"/>
    <property type="molecule type" value="Genomic_DNA"/>
</dbReference>
<keyword evidence="4 5" id="KW-0472">Membrane</keyword>
<evidence type="ECO:0000256" key="6">
    <source>
        <dbReference type="SAM" id="Phobius"/>
    </source>
</evidence>
<feature type="transmembrane region" description="Helical" evidence="6">
    <location>
        <begin position="20"/>
        <end position="41"/>
    </location>
</feature>
<dbReference type="GO" id="GO:0016020">
    <property type="term" value="C:membrane"/>
    <property type="evidence" value="ECO:0007669"/>
    <property type="project" value="UniProtKB-SubCell"/>
</dbReference>
<dbReference type="OrthoDB" id="506011at2759"/>
<comment type="subcellular location">
    <subcellularLocation>
        <location evidence="1">Membrane</location>
        <topology evidence="1">Multi-pass membrane protein</topology>
    </subcellularLocation>
</comment>
<keyword evidence="9" id="KW-1185">Reference proteome</keyword>
<dbReference type="PROSITE" id="PS50922">
    <property type="entry name" value="TLC"/>
    <property type="match status" value="1"/>
</dbReference>
<name>A0A401Q1G8_SCYTO</name>
<reference evidence="8 9" key="1">
    <citation type="journal article" date="2018" name="Nat. Ecol. Evol.">
        <title>Shark genomes provide insights into elasmobranch evolution and the origin of vertebrates.</title>
        <authorList>
            <person name="Hara Y"/>
            <person name="Yamaguchi K"/>
            <person name="Onimaru K"/>
            <person name="Kadota M"/>
            <person name="Koyanagi M"/>
            <person name="Keeley SD"/>
            <person name="Tatsumi K"/>
            <person name="Tanaka K"/>
            <person name="Motone F"/>
            <person name="Kageyama Y"/>
            <person name="Nozu R"/>
            <person name="Adachi N"/>
            <person name="Nishimura O"/>
            <person name="Nakagawa R"/>
            <person name="Tanegashima C"/>
            <person name="Kiyatake I"/>
            <person name="Matsumoto R"/>
            <person name="Murakumo K"/>
            <person name="Nishida K"/>
            <person name="Terakita A"/>
            <person name="Kuratani S"/>
            <person name="Sato K"/>
            <person name="Hyodo S Kuraku.S."/>
        </authorList>
    </citation>
    <scope>NUCLEOTIDE SEQUENCE [LARGE SCALE GENOMIC DNA]</scope>
</reference>
<feature type="transmembrane region" description="Helical" evidence="6">
    <location>
        <begin position="93"/>
        <end position="113"/>
    </location>
</feature>
<feature type="transmembrane region" description="Helical" evidence="6">
    <location>
        <begin position="213"/>
        <end position="234"/>
    </location>
</feature>
<keyword evidence="3 6" id="KW-1133">Transmembrane helix</keyword>
<keyword evidence="2 5" id="KW-0812">Transmembrane</keyword>
<dbReference type="AlphaFoldDB" id="A0A401Q1G8"/>
<sequence>MACLIDAKRNNNGSKTLAEMAAPILLVLCGLISWVLLYISFCQINSQSCYEWNCRLVSLIHGILIVCLSAYVGFIDGPWPFTHPGSPNTELQIQVLCLSLGYFIFDMCWCIYFQTEGLLMLSHHSLSILGIVMPLVLEHSAVEVNAVIFGSEVTNPFLQIRWFLRESGCYHTVLGDVVDLLFVLLFFGVRIGVGGRLLYCELSSPLPLPIVKLAGTAMYAVSWMFMLSIGRFAWRKSYHKYRIWRERSRHFLHPQNNGHIKKTC</sequence>
<accession>A0A401Q1G8</accession>
<evidence type="ECO:0000313" key="8">
    <source>
        <dbReference type="EMBL" id="GCB79190.1"/>
    </source>
</evidence>
<comment type="caution">
    <text evidence="8">The sequence shown here is derived from an EMBL/GenBank/DDBJ whole genome shotgun (WGS) entry which is preliminary data.</text>
</comment>
<dbReference type="OMA" id="YEACEWT"/>
<feature type="transmembrane region" description="Helical" evidence="6">
    <location>
        <begin position="53"/>
        <end position="73"/>
    </location>
</feature>
<evidence type="ECO:0000256" key="2">
    <source>
        <dbReference type="ARBA" id="ARBA00022692"/>
    </source>
</evidence>
<dbReference type="InterPro" id="IPR042512">
    <property type="entry name" value="TLCD5"/>
</dbReference>
<dbReference type="STRING" id="75743.A0A401Q1G8"/>
<evidence type="ECO:0000256" key="3">
    <source>
        <dbReference type="ARBA" id="ARBA00022989"/>
    </source>
</evidence>
<evidence type="ECO:0000256" key="5">
    <source>
        <dbReference type="PROSITE-ProRule" id="PRU00205"/>
    </source>
</evidence>
<dbReference type="Pfam" id="PF03798">
    <property type="entry name" value="TRAM_LAG1_CLN8"/>
    <property type="match status" value="1"/>
</dbReference>
<organism evidence="8 9">
    <name type="scientific">Scyliorhinus torazame</name>
    <name type="common">Cloudy catshark</name>
    <name type="synonym">Catulus torazame</name>
    <dbReference type="NCBI Taxonomy" id="75743"/>
    <lineage>
        <taxon>Eukaryota</taxon>
        <taxon>Metazoa</taxon>
        <taxon>Chordata</taxon>
        <taxon>Craniata</taxon>
        <taxon>Vertebrata</taxon>
        <taxon>Chondrichthyes</taxon>
        <taxon>Elasmobranchii</taxon>
        <taxon>Galeomorphii</taxon>
        <taxon>Galeoidea</taxon>
        <taxon>Carcharhiniformes</taxon>
        <taxon>Scyliorhinidae</taxon>
        <taxon>Scyliorhinus</taxon>
    </lineage>
</organism>
<dbReference type="Proteomes" id="UP000288216">
    <property type="component" value="Unassembled WGS sequence"/>
</dbReference>
<feature type="transmembrane region" description="Helical" evidence="6">
    <location>
        <begin position="173"/>
        <end position="193"/>
    </location>
</feature>
<dbReference type="SMART" id="SM00724">
    <property type="entry name" value="TLC"/>
    <property type="match status" value="1"/>
</dbReference>